<accession>A0A420DWG9</accession>
<proteinExistence type="predicted"/>
<dbReference type="Proteomes" id="UP000284892">
    <property type="component" value="Unassembled WGS sequence"/>
</dbReference>
<feature type="chain" id="PRO_5018982192" evidence="1">
    <location>
        <begin position="26"/>
        <end position="265"/>
    </location>
</feature>
<dbReference type="InterPro" id="IPR021457">
    <property type="entry name" value="DUF3108"/>
</dbReference>
<protein>
    <submittedName>
        <fullName evidence="2">Uncharacterized protein DUF3108</fullName>
    </submittedName>
</protein>
<gene>
    <name evidence="2" type="ORF">BXY80_0662</name>
</gene>
<evidence type="ECO:0000256" key="1">
    <source>
        <dbReference type="SAM" id="SignalP"/>
    </source>
</evidence>
<name>A0A420DWG9_9FLAO</name>
<dbReference type="Pfam" id="PF11306">
    <property type="entry name" value="DUF3108"/>
    <property type="match status" value="1"/>
</dbReference>
<sequence>MQLSKTMKNTLLILTAIFFMQTSFAQEKIAFQDGEWFKFKMSYSGFLKAGNATMSVNETTLDGKPVYHVVGKGWTTGAIKWFFKVKDRYESYFDKTTGLPYKFIRKINEGGHTKDIEIKFDQANNKALVTNKKHKTNKTITTEQGIQDMVSAFYYLRNNYDTNKIKKDDVVSLNMFFDEENYNFKLKFLGRETLDTKFGKVKTLRFRPYVMAGRVFKEQESLTLWVSADDNKVPLRIKADLAVGSLRADLEAFKGLKHSFQIQFD</sequence>
<keyword evidence="3" id="KW-1185">Reference proteome</keyword>
<feature type="signal peptide" evidence="1">
    <location>
        <begin position="1"/>
        <end position="25"/>
    </location>
</feature>
<organism evidence="2 3">
    <name type="scientific">Ichthyenterobacterium magnum</name>
    <dbReference type="NCBI Taxonomy" id="1230530"/>
    <lineage>
        <taxon>Bacteria</taxon>
        <taxon>Pseudomonadati</taxon>
        <taxon>Bacteroidota</taxon>
        <taxon>Flavobacteriia</taxon>
        <taxon>Flavobacteriales</taxon>
        <taxon>Flavobacteriaceae</taxon>
        <taxon>Ichthyenterobacterium</taxon>
    </lineage>
</organism>
<keyword evidence="1" id="KW-0732">Signal</keyword>
<dbReference type="EMBL" id="RAQJ01000001">
    <property type="protein sequence ID" value="RKE98572.1"/>
    <property type="molecule type" value="Genomic_DNA"/>
</dbReference>
<dbReference type="AlphaFoldDB" id="A0A420DWG9"/>
<evidence type="ECO:0000313" key="2">
    <source>
        <dbReference type="EMBL" id="RKE98572.1"/>
    </source>
</evidence>
<evidence type="ECO:0000313" key="3">
    <source>
        <dbReference type="Proteomes" id="UP000284892"/>
    </source>
</evidence>
<comment type="caution">
    <text evidence="2">The sequence shown here is derived from an EMBL/GenBank/DDBJ whole genome shotgun (WGS) entry which is preliminary data.</text>
</comment>
<reference evidence="2 3" key="1">
    <citation type="submission" date="2018-09" db="EMBL/GenBank/DDBJ databases">
        <title>Genomic Encyclopedia of Archaeal and Bacterial Type Strains, Phase II (KMG-II): from individual species to whole genera.</title>
        <authorList>
            <person name="Goeker M."/>
        </authorList>
    </citation>
    <scope>NUCLEOTIDE SEQUENCE [LARGE SCALE GENOMIC DNA]</scope>
    <source>
        <strain evidence="2 3">DSM 26283</strain>
    </source>
</reference>